<dbReference type="Proteomes" id="UP001234297">
    <property type="component" value="Chromosome 5"/>
</dbReference>
<evidence type="ECO:0000313" key="2">
    <source>
        <dbReference type="Proteomes" id="UP001234297"/>
    </source>
</evidence>
<sequence length="272" mass="30534">MRWRQGIGRDEGCSSSSEEAADGKPTHSKGKPERAAQDAGKERKPQSCYFCDGPHRVSDCPVHKRLTALVRAKEESERENTADERHRGEPKRLGAIQVQDGHHEEQPKRVMWLGALQLCREEGTSQDRNEGNKSLAEECHEKSPGVQPDPSHVSQQRATRRKRRMRRQRRAKGPTSEGAKRSHTDCNVDQKSTCEAMRAKRQKTGTRRRRHRCTRVEQVQHSPSNEGIARLSGAGCHGPSVGPGQDVATEGPYPSMRGLDCEQRARSRQGVR</sequence>
<comment type="caution">
    <text evidence="1">The sequence shown here is derived from an EMBL/GenBank/DDBJ whole genome shotgun (WGS) entry which is preliminary data.</text>
</comment>
<gene>
    <name evidence="1" type="ORF">MRB53_016683</name>
</gene>
<protein>
    <submittedName>
        <fullName evidence="1">Uncharacterized protein</fullName>
    </submittedName>
</protein>
<reference evidence="1 2" key="1">
    <citation type="journal article" date="2022" name="Hortic Res">
        <title>A haplotype resolved chromosomal level avocado genome allows analysis of novel avocado genes.</title>
        <authorList>
            <person name="Nath O."/>
            <person name="Fletcher S.J."/>
            <person name="Hayward A."/>
            <person name="Shaw L.M."/>
            <person name="Masouleh A.K."/>
            <person name="Furtado A."/>
            <person name="Henry R.J."/>
            <person name="Mitter N."/>
        </authorList>
    </citation>
    <scope>NUCLEOTIDE SEQUENCE [LARGE SCALE GENOMIC DNA]</scope>
    <source>
        <strain evidence="2">cv. Hass</strain>
    </source>
</reference>
<accession>A0ACC2M3S0</accession>
<organism evidence="1 2">
    <name type="scientific">Persea americana</name>
    <name type="common">Avocado</name>
    <dbReference type="NCBI Taxonomy" id="3435"/>
    <lineage>
        <taxon>Eukaryota</taxon>
        <taxon>Viridiplantae</taxon>
        <taxon>Streptophyta</taxon>
        <taxon>Embryophyta</taxon>
        <taxon>Tracheophyta</taxon>
        <taxon>Spermatophyta</taxon>
        <taxon>Magnoliopsida</taxon>
        <taxon>Magnoliidae</taxon>
        <taxon>Laurales</taxon>
        <taxon>Lauraceae</taxon>
        <taxon>Persea</taxon>
    </lineage>
</organism>
<proteinExistence type="predicted"/>
<dbReference type="EMBL" id="CM056813">
    <property type="protein sequence ID" value="KAJ8639989.1"/>
    <property type="molecule type" value="Genomic_DNA"/>
</dbReference>
<name>A0ACC2M3S0_PERAE</name>
<evidence type="ECO:0000313" key="1">
    <source>
        <dbReference type="EMBL" id="KAJ8639989.1"/>
    </source>
</evidence>
<keyword evidence="2" id="KW-1185">Reference proteome</keyword>